<accession>A0AAV4YC66</accession>
<reference evidence="1 2" key="1">
    <citation type="submission" date="2021-06" db="EMBL/GenBank/DDBJ databases">
        <title>Caerostris extrusa draft genome.</title>
        <authorList>
            <person name="Kono N."/>
            <person name="Arakawa K."/>
        </authorList>
    </citation>
    <scope>NUCLEOTIDE SEQUENCE [LARGE SCALE GENOMIC DNA]</scope>
</reference>
<dbReference type="Proteomes" id="UP001054945">
    <property type="component" value="Unassembled WGS sequence"/>
</dbReference>
<protein>
    <submittedName>
        <fullName evidence="1">Uncharacterized protein</fullName>
    </submittedName>
</protein>
<dbReference type="AlphaFoldDB" id="A0AAV4YC66"/>
<sequence length="105" mass="11873">MEENKGIKKDNCINKFPQRVNKFALKITLRRHSRRQVGLPGIHNMARFIAKFTANFRWEGSNVNEGKPWNGPQNASSSINPVANYDVYCVFLLDVSTPSSSPSSF</sequence>
<gene>
    <name evidence="1" type="ORF">CEXT_529871</name>
</gene>
<dbReference type="EMBL" id="BPLR01001788">
    <property type="protein sequence ID" value="GIZ04743.1"/>
    <property type="molecule type" value="Genomic_DNA"/>
</dbReference>
<evidence type="ECO:0000313" key="2">
    <source>
        <dbReference type="Proteomes" id="UP001054945"/>
    </source>
</evidence>
<organism evidence="1 2">
    <name type="scientific">Caerostris extrusa</name>
    <name type="common">Bark spider</name>
    <name type="synonym">Caerostris bankana</name>
    <dbReference type="NCBI Taxonomy" id="172846"/>
    <lineage>
        <taxon>Eukaryota</taxon>
        <taxon>Metazoa</taxon>
        <taxon>Ecdysozoa</taxon>
        <taxon>Arthropoda</taxon>
        <taxon>Chelicerata</taxon>
        <taxon>Arachnida</taxon>
        <taxon>Araneae</taxon>
        <taxon>Araneomorphae</taxon>
        <taxon>Entelegynae</taxon>
        <taxon>Araneoidea</taxon>
        <taxon>Araneidae</taxon>
        <taxon>Caerostris</taxon>
    </lineage>
</organism>
<proteinExistence type="predicted"/>
<name>A0AAV4YC66_CAEEX</name>
<comment type="caution">
    <text evidence="1">The sequence shown here is derived from an EMBL/GenBank/DDBJ whole genome shotgun (WGS) entry which is preliminary data.</text>
</comment>
<keyword evidence="2" id="KW-1185">Reference proteome</keyword>
<evidence type="ECO:0000313" key="1">
    <source>
        <dbReference type="EMBL" id="GIZ04743.1"/>
    </source>
</evidence>